<evidence type="ECO:0000313" key="1">
    <source>
        <dbReference type="EMBL" id="CAD5324791.1"/>
    </source>
</evidence>
<gene>
    <name evidence="1" type="ORF">AT9943_LOCUS12673</name>
</gene>
<name>A0A7G2ENI8_ARATH</name>
<dbReference type="AlphaFoldDB" id="A0A7G2ENI8"/>
<dbReference type="EMBL" id="LR881468">
    <property type="protein sequence ID" value="CAD5324791.1"/>
    <property type="molecule type" value="Genomic_DNA"/>
</dbReference>
<sequence>MVETTLMRETKMTLEQQLAEGQSARLDVVEKRATKVQKHTMDEFS</sequence>
<reference evidence="1 2" key="1">
    <citation type="submission" date="2020-09" db="EMBL/GenBank/DDBJ databases">
        <authorList>
            <person name="Ashkenazy H."/>
        </authorList>
    </citation>
    <scope>NUCLEOTIDE SEQUENCE [LARGE SCALE GENOMIC DNA]</scope>
    <source>
        <strain evidence="2">cv. Cdm-0</strain>
    </source>
</reference>
<evidence type="ECO:0000313" key="2">
    <source>
        <dbReference type="Proteomes" id="UP000516314"/>
    </source>
</evidence>
<protein>
    <submittedName>
        <fullName evidence="1">(thale cress) hypothetical protein</fullName>
    </submittedName>
</protein>
<proteinExistence type="predicted"/>
<dbReference type="Proteomes" id="UP000516314">
    <property type="component" value="Chromosome 3"/>
</dbReference>
<accession>A0A7G2ENI8</accession>
<organism evidence="1 2">
    <name type="scientific">Arabidopsis thaliana</name>
    <name type="common">Mouse-ear cress</name>
    <dbReference type="NCBI Taxonomy" id="3702"/>
    <lineage>
        <taxon>Eukaryota</taxon>
        <taxon>Viridiplantae</taxon>
        <taxon>Streptophyta</taxon>
        <taxon>Embryophyta</taxon>
        <taxon>Tracheophyta</taxon>
        <taxon>Spermatophyta</taxon>
        <taxon>Magnoliopsida</taxon>
        <taxon>eudicotyledons</taxon>
        <taxon>Gunneridae</taxon>
        <taxon>Pentapetalae</taxon>
        <taxon>rosids</taxon>
        <taxon>malvids</taxon>
        <taxon>Brassicales</taxon>
        <taxon>Brassicaceae</taxon>
        <taxon>Camelineae</taxon>
        <taxon>Arabidopsis</taxon>
    </lineage>
</organism>